<dbReference type="AlphaFoldDB" id="A0A060TBP6"/>
<accession>A0A060TBP6</accession>
<reference evidence="1" key="1">
    <citation type="submission" date="2014-02" db="EMBL/GenBank/DDBJ databases">
        <authorList>
            <person name="Genoscope - CEA"/>
        </authorList>
    </citation>
    <scope>NUCLEOTIDE SEQUENCE</scope>
    <source>
        <strain evidence="1">LS3</strain>
    </source>
</reference>
<reference evidence="1" key="2">
    <citation type="submission" date="2014-06" db="EMBL/GenBank/DDBJ databases">
        <title>The complete genome of Blastobotrys (Arxula) adeninivorans LS3 - a yeast of biotechnological interest.</title>
        <authorList>
            <person name="Kunze G."/>
            <person name="Gaillardin C."/>
            <person name="Czernicka M."/>
            <person name="Durrens P."/>
            <person name="Martin T."/>
            <person name="Boer E."/>
            <person name="Gabaldon T."/>
            <person name="Cruz J."/>
            <person name="Talla E."/>
            <person name="Marck C."/>
            <person name="Goffeau A."/>
            <person name="Barbe V."/>
            <person name="Baret P."/>
            <person name="Baronian K."/>
            <person name="Beier S."/>
            <person name="Bleykasten C."/>
            <person name="Bode R."/>
            <person name="Casaregola S."/>
            <person name="Despons L."/>
            <person name="Fairhead C."/>
            <person name="Giersberg M."/>
            <person name="Gierski P."/>
            <person name="Hahnel U."/>
            <person name="Hartmann A."/>
            <person name="Jankowska D."/>
            <person name="Jubin C."/>
            <person name="Jung P."/>
            <person name="Lafontaine I."/>
            <person name="Leh-Louis V."/>
            <person name="Lemaire M."/>
            <person name="Marcet-Houben M."/>
            <person name="Mascher M."/>
            <person name="Morel G."/>
            <person name="Richard G.-F."/>
            <person name="Riechen J."/>
            <person name="Sacerdot C."/>
            <person name="Sarkar A."/>
            <person name="Savel G."/>
            <person name="Schacherer J."/>
            <person name="Sherman D."/>
            <person name="Straub M.-L."/>
            <person name="Stein N."/>
            <person name="Thierry A."/>
            <person name="Trautwein-Schult A."/>
            <person name="Westhof E."/>
            <person name="Worch S."/>
            <person name="Dujon B."/>
            <person name="Souciet J.-L."/>
            <person name="Wincker P."/>
            <person name="Scholz U."/>
            <person name="Neuveglise N."/>
        </authorList>
    </citation>
    <scope>NUCLEOTIDE SEQUENCE</scope>
    <source>
        <strain evidence="1">LS3</strain>
    </source>
</reference>
<proteinExistence type="predicted"/>
<gene>
    <name evidence="1" type="ORF">GNLVRS02_ARAD1B10054g</name>
</gene>
<dbReference type="EMBL" id="HG937692">
    <property type="protein sequence ID" value="CDP36312.1"/>
    <property type="molecule type" value="Genomic_DNA"/>
</dbReference>
<evidence type="ECO:0000313" key="1">
    <source>
        <dbReference type="EMBL" id="CDP36312.1"/>
    </source>
</evidence>
<protein>
    <submittedName>
        <fullName evidence="1">ARAD1B10054p</fullName>
    </submittedName>
</protein>
<sequence length="28" mass="3067">MLARASPRPPPSATSHPAPGFIKFYQQL</sequence>
<name>A0A060TBP6_BLAAD</name>
<organism evidence="1">
    <name type="scientific">Blastobotrys adeninivorans</name>
    <name type="common">Yeast</name>
    <name type="synonym">Arxula adeninivorans</name>
    <dbReference type="NCBI Taxonomy" id="409370"/>
    <lineage>
        <taxon>Eukaryota</taxon>
        <taxon>Fungi</taxon>
        <taxon>Dikarya</taxon>
        <taxon>Ascomycota</taxon>
        <taxon>Saccharomycotina</taxon>
        <taxon>Dipodascomycetes</taxon>
        <taxon>Dipodascales</taxon>
        <taxon>Trichomonascaceae</taxon>
        <taxon>Blastobotrys</taxon>
    </lineage>
</organism>